<evidence type="ECO:0008006" key="3">
    <source>
        <dbReference type="Google" id="ProtNLM"/>
    </source>
</evidence>
<reference evidence="1" key="1">
    <citation type="submission" date="2023-10" db="EMBL/GenBank/DDBJ databases">
        <title>Genome assembly of Pristionchus species.</title>
        <authorList>
            <person name="Yoshida K."/>
            <person name="Sommer R.J."/>
        </authorList>
    </citation>
    <scope>NUCLEOTIDE SEQUENCE</scope>
    <source>
        <strain evidence="1">RS0144</strain>
    </source>
</reference>
<comment type="caution">
    <text evidence="1">The sequence shown here is derived from an EMBL/GenBank/DDBJ whole genome shotgun (WGS) entry which is preliminary data.</text>
</comment>
<gene>
    <name evidence="1" type="ORF">PENTCL1PPCAC_17243</name>
</gene>
<organism evidence="1 2">
    <name type="scientific">Pristionchus entomophagus</name>
    <dbReference type="NCBI Taxonomy" id="358040"/>
    <lineage>
        <taxon>Eukaryota</taxon>
        <taxon>Metazoa</taxon>
        <taxon>Ecdysozoa</taxon>
        <taxon>Nematoda</taxon>
        <taxon>Chromadorea</taxon>
        <taxon>Rhabditida</taxon>
        <taxon>Rhabditina</taxon>
        <taxon>Diplogasteromorpha</taxon>
        <taxon>Diplogasteroidea</taxon>
        <taxon>Neodiplogasteridae</taxon>
        <taxon>Pristionchus</taxon>
    </lineage>
</organism>
<proteinExistence type="predicted"/>
<keyword evidence="2" id="KW-1185">Reference proteome</keyword>
<protein>
    <recommendedName>
        <fullName evidence="3">G protein-coupled receptor</fullName>
    </recommendedName>
</protein>
<evidence type="ECO:0000313" key="2">
    <source>
        <dbReference type="Proteomes" id="UP001432027"/>
    </source>
</evidence>
<evidence type="ECO:0000313" key="1">
    <source>
        <dbReference type="EMBL" id="GMS95068.1"/>
    </source>
</evidence>
<dbReference type="Proteomes" id="UP001432027">
    <property type="component" value="Unassembled WGS sequence"/>
</dbReference>
<sequence>PRNALVRIILSIYGHITDRTIVWVDGAVESECSEYAIAMIRSNRVDASSEVLTDNLSCRCCVRAFINVIHTVFSLVSFTAFTRVGRESILTLGL</sequence>
<feature type="non-terminal residue" evidence="1">
    <location>
        <position position="1"/>
    </location>
</feature>
<dbReference type="EMBL" id="BTSX01000004">
    <property type="protein sequence ID" value="GMS95068.1"/>
    <property type="molecule type" value="Genomic_DNA"/>
</dbReference>
<feature type="non-terminal residue" evidence="1">
    <location>
        <position position="94"/>
    </location>
</feature>
<accession>A0AAV5TKX8</accession>
<dbReference type="AlphaFoldDB" id="A0AAV5TKX8"/>
<name>A0AAV5TKX8_9BILA</name>